<dbReference type="CDD" id="cd01949">
    <property type="entry name" value="GGDEF"/>
    <property type="match status" value="1"/>
</dbReference>
<dbReference type="InterPro" id="IPR050469">
    <property type="entry name" value="Diguanylate_Cyclase"/>
</dbReference>
<keyword evidence="9" id="KW-1185">Reference proteome</keyword>
<dbReference type="SMART" id="SM00267">
    <property type="entry name" value="GGDEF"/>
    <property type="match status" value="1"/>
</dbReference>
<dbReference type="EMBL" id="FNDD01000026">
    <property type="protein sequence ID" value="SDH73110.1"/>
    <property type="molecule type" value="Genomic_DNA"/>
</dbReference>
<keyword evidence="4" id="KW-1133">Transmembrane helix</keyword>
<dbReference type="SUPFAM" id="SSF55073">
    <property type="entry name" value="Nucleotide cyclase"/>
    <property type="match status" value="1"/>
</dbReference>
<evidence type="ECO:0000256" key="2">
    <source>
        <dbReference type="ARBA" id="ARBA00012528"/>
    </source>
</evidence>
<dbReference type="InterPro" id="IPR000700">
    <property type="entry name" value="PAS-assoc_C"/>
</dbReference>
<dbReference type="Gene3D" id="3.30.450.20">
    <property type="entry name" value="PAS domain"/>
    <property type="match status" value="1"/>
</dbReference>
<keyword evidence="4" id="KW-0812">Transmembrane</keyword>
<dbReference type="Pfam" id="PF13426">
    <property type="entry name" value="PAS_9"/>
    <property type="match status" value="1"/>
</dbReference>
<gene>
    <name evidence="8" type="ORF">SAMN04488136_12658</name>
</gene>
<dbReference type="PANTHER" id="PTHR45138">
    <property type="entry name" value="REGULATORY COMPONENTS OF SENSORY TRANSDUCTION SYSTEM"/>
    <property type="match status" value="1"/>
</dbReference>
<dbReference type="NCBIfam" id="TIGR00254">
    <property type="entry name" value="GGDEF"/>
    <property type="match status" value="1"/>
</dbReference>
<feature type="transmembrane region" description="Helical" evidence="4">
    <location>
        <begin position="283"/>
        <end position="305"/>
    </location>
</feature>
<dbReference type="Pfam" id="PF00990">
    <property type="entry name" value="GGDEF"/>
    <property type="match status" value="1"/>
</dbReference>
<keyword evidence="4" id="KW-0472">Membrane</keyword>
<protein>
    <recommendedName>
        <fullName evidence="2">diguanylate cyclase</fullName>
        <ecNumber evidence="2">2.7.7.65</ecNumber>
    </recommendedName>
</protein>
<evidence type="ECO:0000259" key="6">
    <source>
        <dbReference type="PROSITE" id="PS50113"/>
    </source>
</evidence>
<dbReference type="FunFam" id="3.30.70.270:FF:000001">
    <property type="entry name" value="Diguanylate cyclase domain protein"/>
    <property type="match status" value="1"/>
</dbReference>
<comment type="cofactor">
    <cofactor evidence="1">
        <name>Mg(2+)</name>
        <dbReference type="ChEBI" id="CHEBI:18420"/>
    </cofactor>
</comment>
<evidence type="ECO:0000259" key="5">
    <source>
        <dbReference type="PROSITE" id="PS50112"/>
    </source>
</evidence>
<comment type="catalytic activity">
    <reaction evidence="3">
        <text>2 GTP = 3',3'-c-di-GMP + 2 diphosphate</text>
        <dbReference type="Rhea" id="RHEA:24898"/>
        <dbReference type="ChEBI" id="CHEBI:33019"/>
        <dbReference type="ChEBI" id="CHEBI:37565"/>
        <dbReference type="ChEBI" id="CHEBI:58805"/>
        <dbReference type="EC" id="2.7.7.65"/>
    </reaction>
</comment>
<evidence type="ECO:0000256" key="4">
    <source>
        <dbReference type="SAM" id="Phobius"/>
    </source>
</evidence>
<dbReference type="NCBIfam" id="TIGR00229">
    <property type="entry name" value="sensory_box"/>
    <property type="match status" value="1"/>
</dbReference>
<accession>A0A1G8ETC8</accession>
<sequence length="621" mass="70027">MSKHFADLKRLPTLFGLIGLGLLFIASNLFTDYWLFRHQADQLALNSAHHKAANIEKRMQAYFQRIVNTATAVRKTLQSPQSLGQQQFANIGQSILASNPEFVRLRLIGLNQQTWTVDQNSITIGSPLSVTPNANIALAQPQTPGHGDVWFANLHPVQGSSYVFDVLTQVVIQNQNESLLAITISADALLDNLTQDSLYRIALLNDEGKIIYQNSDDAEHNIQSLEQQAADYIKSQSSHLNASPQTVISDKLFISKITFPNQASVYLILSLNAPFSEAQQQSFANSAIISSLIGLILITLIYALWRTFYHHLNILFDRQGSTIGELKRINNRAAELLKENRLFLDLASDGIHILDSEGNMVVCSRSFADMLGYSHEEALELNVKDWDAKLPREEITLIMKSFQERPQAFETLHKRKNGSVFDVEVNVRWINSQSGAYFYASSRDISDRKALERKLEHIATYDSLTNVLTRREFIRRFRLELERYQRHPDTPLTYAMLDLDDFKAINDQYGHSAGDLVLSSVANVIKTSLRKNDIIGRLGGEELGIVYIGATSDFALASIERIRKRIHDTVILHHQQRIPCTASIGITDVQFSDRKIEDVMERADKALYLAKALGKDRVEAC</sequence>
<dbReference type="OrthoDB" id="73375at2"/>
<dbReference type="InterPro" id="IPR029787">
    <property type="entry name" value="Nucleotide_cyclase"/>
</dbReference>
<reference evidence="8 9" key="1">
    <citation type="submission" date="2016-10" db="EMBL/GenBank/DDBJ databases">
        <authorList>
            <person name="de Groot N.N."/>
        </authorList>
    </citation>
    <scope>NUCLEOTIDE SEQUENCE [LARGE SCALE GENOMIC DNA]</scope>
    <source>
        <strain evidence="8 9">CGMCC 1.10228</strain>
    </source>
</reference>
<dbReference type="InterPro" id="IPR000014">
    <property type="entry name" value="PAS"/>
</dbReference>
<dbReference type="PROSITE" id="PS50112">
    <property type="entry name" value="PAS"/>
    <property type="match status" value="1"/>
</dbReference>
<dbReference type="PROSITE" id="PS50887">
    <property type="entry name" value="GGDEF"/>
    <property type="match status" value="1"/>
</dbReference>
<dbReference type="SMART" id="SM00091">
    <property type="entry name" value="PAS"/>
    <property type="match status" value="1"/>
</dbReference>
<dbReference type="InterPro" id="IPR035965">
    <property type="entry name" value="PAS-like_dom_sf"/>
</dbReference>
<feature type="domain" description="GGDEF" evidence="7">
    <location>
        <begin position="490"/>
        <end position="621"/>
    </location>
</feature>
<dbReference type="InterPro" id="IPR043128">
    <property type="entry name" value="Rev_trsase/Diguanyl_cyclase"/>
</dbReference>
<proteinExistence type="predicted"/>
<dbReference type="Gene3D" id="3.30.70.270">
    <property type="match status" value="1"/>
</dbReference>
<feature type="domain" description="PAC" evidence="6">
    <location>
        <begin position="407"/>
        <end position="457"/>
    </location>
</feature>
<dbReference type="EC" id="2.7.7.65" evidence="2"/>
<dbReference type="CDD" id="cd00130">
    <property type="entry name" value="PAS"/>
    <property type="match status" value="1"/>
</dbReference>
<dbReference type="PROSITE" id="PS50113">
    <property type="entry name" value="PAC"/>
    <property type="match status" value="1"/>
</dbReference>
<organism evidence="8 9">
    <name type="scientific">Vibrio xiamenensis</name>
    <dbReference type="NCBI Taxonomy" id="861298"/>
    <lineage>
        <taxon>Bacteria</taxon>
        <taxon>Pseudomonadati</taxon>
        <taxon>Pseudomonadota</taxon>
        <taxon>Gammaproteobacteria</taxon>
        <taxon>Vibrionales</taxon>
        <taxon>Vibrionaceae</taxon>
        <taxon>Vibrio</taxon>
    </lineage>
</organism>
<dbReference type="RefSeq" id="WP_093277379.1">
    <property type="nucleotide sequence ID" value="NZ_FNDD01000026.1"/>
</dbReference>
<dbReference type="GO" id="GO:0052621">
    <property type="term" value="F:diguanylate cyclase activity"/>
    <property type="evidence" value="ECO:0007669"/>
    <property type="project" value="UniProtKB-EC"/>
</dbReference>
<evidence type="ECO:0000313" key="8">
    <source>
        <dbReference type="EMBL" id="SDH73110.1"/>
    </source>
</evidence>
<dbReference type="Proteomes" id="UP000198854">
    <property type="component" value="Unassembled WGS sequence"/>
</dbReference>
<dbReference type="PANTHER" id="PTHR45138:SF9">
    <property type="entry name" value="DIGUANYLATE CYCLASE DGCM-RELATED"/>
    <property type="match status" value="1"/>
</dbReference>
<feature type="transmembrane region" description="Helical" evidence="4">
    <location>
        <begin position="12"/>
        <end position="36"/>
    </location>
</feature>
<evidence type="ECO:0000256" key="3">
    <source>
        <dbReference type="ARBA" id="ARBA00034247"/>
    </source>
</evidence>
<dbReference type="SUPFAM" id="SSF55785">
    <property type="entry name" value="PYP-like sensor domain (PAS domain)"/>
    <property type="match status" value="1"/>
</dbReference>
<dbReference type="InterPro" id="IPR000160">
    <property type="entry name" value="GGDEF_dom"/>
</dbReference>
<evidence type="ECO:0000256" key="1">
    <source>
        <dbReference type="ARBA" id="ARBA00001946"/>
    </source>
</evidence>
<evidence type="ECO:0000259" key="7">
    <source>
        <dbReference type="PROSITE" id="PS50887"/>
    </source>
</evidence>
<feature type="domain" description="PAS" evidence="5">
    <location>
        <begin position="336"/>
        <end position="379"/>
    </location>
</feature>
<dbReference type="AlphaFoldDB" id="A0A1G8ETC8"/>
<name>A0A1G8ETC8_9VIBR</name>
<evidence type="ECO:0000313" key="9">
    <source>
        <dbReference type="Proteomes" id="UP000198854"/>
    </source>
</evidence>
<dbReference type="STRING" id="861298.SAMN04488136_12658"/>